<feature type="compositionally biased region" description="Low complexity" evidence="1">
    <location>
        <begin position="79"/>
        <end position="127"/>
    </location>
</feature>
<dbReference type="AlphaFoldDB" id="A0A7X0DLE7"/>
<feature type="region of interest" description="Disordered" evidence="1">
    <location>
        <begin position="152"/>
        <end position="171"/>
    </location>
</feature>
<feature type="region of interest" description="Disordered" evidence="1">
    <location>
        <begin position="78"/>
        <end position="130"/>
    </location>
</feature>
<organism evidence="2 3">
    <name type="scientific">Novispirillum itersonii</name>
    <name type="common">Aquaspirillum itersonii</name>
    <dbReference type="NCBI Taxonomy" id="189"/>
    <lineage>
        <taxon>Bacteria</taxon>
        <taxon>Pseudomonadati</taxon>
        <taxon>Pseudomonadota</taxon>
        <taxon>Alphaproteobacteria</taxon>
        <taxon>Rhodospirillales</taxon>
        <taxon>Novispirillaceae</taxon>
        <taxon>Novispirillum</taxon>
    </lineage>
</organism>
<dbReference type="EMBL" id="JACIIX010000003">
    <property type="protein sequence ID" value="MBB6209911.1"/>
    <property type="molecule type" value="Genomic_DNA"/>
</dbReference>
<comment type="caution">
    <text evidence="2">The sequence shown here is derived from an EMBL/GenBank/DDBJ whole genome shotgun (WGS) entry which is preliminary data.</text>
</comment>
<protein>
    <submittedName>
        <fullName evidence="2">Uncharacterized protein</fullName>
    </submittedName>
</protein>
<evidence type="ECO:0000256" key="1">
    <source>
        <dbReference type="SAM" id="MobiDB-lite"/>
    </source>
</evidence>
<keyword evidence="3" id="KW-1185">Reference proteome</keyword>
<feature type="region of interest" description="Disordered" evidence="1">
    <location>
        <begin position="1"/>
        <end position="26"/>
    </location>
</feature>
<sequence>MTKPSSPPGGDSGGPASPPDLSALARKTLDLWQDQIGRMSQDPATLDLMTRTFSMMTKGSEALHDLPKAARDLAGLWPQTAQAAPAGHSAAHTAAASAPQPGETPADEPAPAAAQPGPATGAAPAADVSGNGADLTAELLRRIAALEERVHALESRPAGGNGNPARRRQPG</sequence>
<name>A0A7X0DLE7_NOVIT</name>
<reference evidence="2 3" key="1">
    <citation type="submission" date="2020-08" db="EMBL/GenBank/DDBJ databases">
        <title>Genomic Encyclopedia of Type Strains, Phase IV (KMG-IV): sequencing the most valuable type-strain genomes for metagenomic binning, comparative biology and taxonomic classification.</title>
        <authorList>
            <person name="Goeker M."/>
        </authorList>
    </citation>
    <scope>NUCLEOTIDE SEQUENCE [LARGE SCALE GENOMIC DNA]</scope>
    <source>
        <strain evidence="2 3">DSM 11590</strain>
    </source>
</reference>
<gene>
    <name evidence="2" type="ORF">FHS48_001319</name>
</gene>
<evidence type="ECO:0000313" key="2">
    <source>
        <dbReference type="EMBL" id="MBB6209911.1"/>
    </source>
</evidence>
<dbReference type="RefSeq" id="WP_260402368.1">
    <property type="nucleotide sequence ID" value="NZ_JACIIX010000003.1"/>
</dbReference>
<accession>A0A7X0DLE7</accession>
<proteinExistence type="predicted"/>
<evidence type="ECO:0000313" key="3">
    <source>
        <dbReference type="Proteomes" id="UP000544872"/>
    </source>
</evidence>
<dbReference type="Proteomes" id="UP000544872">
    <property type="component" value="Unassembled WGS sequence"/>
</dbReference>